<feature type="compositionally biased region" description="Polar residues" evidence="7">
    <location>
        <begin position="126"/>
        <end position="139"/>
    </location>
</feature>
<evidence type="ECO:0000256" key="2">
    <source>
        <dbReference type="ARBA" id="ARBA00022679"/>
    </source>
</evidence>
<keyword evidence="3" id="KW-0547">Nucleotide-binding</keyword>
<keyword evidence="6" id="KW-0175">Coiled coil</keyword>
<dbReference type="InterPro" id="IPR011009">
    <property type="entry name" value="Kinase-like_dom_sf"/>
</dbReference>
<dbReference type="InterPro" id="IPR000719">
    <property type="entry name" value="Prot_kinase_dom"/>
</dbReference>
<keyword evidence="5" id="KW-0067">ATP-binding</keyword>
<organism evidence="9 10">
    <name type="scientific">Collichthys lucidus</name>
    <name type="common">Big head croaker</name>
    <name type="synonym">Sciaena lucida</name>
    <dbReference type="NCBI Taxonomy" id="240159"/>
    <lineage>
        <taxon>Eukaryota</taxon>
        <taxon>Metazoa</taxon>
        <taxon>Chordata</taxon>
        <taxon>Craniata</taxon>
        <taxon>Vertebrata</taxon>
        <taxon>Euteleostomi</taxon>
        <taxon>Actinopterygii</taxon>
        <taxon>Neopterygii</taxon>
        <taxon>Teleostei</taxon>
        <taxon>Neoteleostei</taxon>
        <taxon>Acanthomorphata</taxon>
        <taxon>Eupercaria</taxon>
        <taxon>Sciaenidae</taxon>
        <taxon>Collichthys</taxon>
    </lineage>
</organism>
<dbReference type="EMBL" id="CM014096">
    <property type="protein sequence ID" value="TKS87417.1"/>
    <property type="molecule type" value="Genomic_DNA"/>
</dbReference>
<keyword evidence="4 9" id="KW-0418">Kinase</keyword>
<dbReference type="Proteomes" id="UP000298787">
    <property type="component" value="Chromosome 19"/>
</dbReference>
<dbReference type="PROSITE" id="PS50011">
    <property type="entry name" value="PROTEIN_KINASE_DOM"/>
    <property type="match status" value="1"/>
</dbReference>
<feature type="coiled-coil region" evidence="6">
    <location>
        <begin position="367"/>
        <end position="398"/>
    </location>
</feature>
<sequence>MATGKPPFHELGEPQAAMFKVGMFKIHPEIPESLSLEAKSFILRCFEPDPHKRAIASDLLRDTFVRHNKGKKSKIAFKPSDYIHNVSLPVQLQCEAAGSSSSEHGSVSPDCDSKHDVFFQKKKSSGSENLLKPTNSNYLSVPDEGSASEDRNAPPSPDDRDSGLFLLKKDSERRAILFKVLNDDQEKVISNLKENHIQGSEELQLSVEHIKQIICILRDFIHSPERRVMAATISKLKLDLDFDSTSINQIQLVLFGFQDSVNKVLRNHHIKPHWMFAMDNIIRRAVQAAITILIPELQTHFGPASECEGAEKEDEVDEEEAEFGPVLAPHADDPGTTPDPTHSVAITLNPAHSQEHQRSHHQLGAQLGRLKQETNRLLEELLQKEKEYQQVLKATLQQRAHDLELVRVRHRPADISPPSIFHIPADHEPDKQLTDWLKEQGADADTIDKFVLEEYSLTNILSDVTKDDLRCLRIRGGVLCRIWRAIQRHRERERLRGDDERSEDDA</sequence>
<feature type="compositionally biased region" description="Basic and acidic residues" evidence="7">
    <location>
        <begin position="148"/>
        <end position="164"/>
    </location>
</feature>
<keyword evidence="1" id="KW-0723">Serine/threonine-protein kinase</keyword>
<dbReference type="SUPFAM" id="SSF56112">
    <property type="entry name" value="Protein kinase-like (PK-like)"/>
    <property type="match status" value="1"/>
</dbReference>
<reference evidence="9 10" key="1">
    <citation type="submission" date="2019-01" db="EMBL/GenBank/DDBJ databases">
        <title>Genome Assembly of Collichthys lucidus.</title>
        <authorList>
            <person name="Cai M."/>
            <person name="Xiao S."/>
        </authorList>
    </citation>
    <scope>NUCLEOTIDE SEQUENCE [LARGE SCALE GENOMIC DNA]</scope>
    <source>
        <strain evidence="9">JT15FE1705JMU</strain>
        <tissue evidence="9">Muscle</tissue>
    </source>
</reference>
<protein>
    <submittedName>
        <fullName evidence="9">Mitogen-activated protein kinase kinase kinase 15</fullName>
    </submittedName>
</protein>
<dbReference type="GO" id="GO:0004709">
    <property type="term" value="F:MAP kinase kinase kinase activity"/>
    <property type="evidence" value="ECO:0007669"/>
    <property type="project" value="TreeGrafter"/>
</dbReference>
<proteinExistence type="predicted"/>
<dbReference type="InterPro" id="IPR013761">
    <property type="entry name" value="SAM/pointed_sf"/>
</dbReference>
<evidence type="ECO:0000256" key="3">
    <source>
        <dbReference type="ARBA" id="ARBA00022741"/>
    </source>
</evidence>
<evidence type="ECO:0000256" key="7">
    <source>
        <dbReference type="SAM" id="MobiDB-lite"/>
    </source>
</evidence>
<evidence type="ECO:0000256" key="1">
    <source>
        <dbReference type="ARBA" id="ARBA00022527"/>
    </source>
</evidence>
<gene>
    <name evidence="9" type="ORF">D9C73_021541</name>
</gene>
<dbReference type="PANTHER" id="PTHR11584">
    <property type="entry name" value="SERINE/THREONINE PROTEIN KINASE"/>
    <property type="match status" value="1"/>
</dbReference>
<keyword evidence="2" id="KW-0808">Transferase</keyword>
<dbReference type="AlphaFoldDB" id="A0A4U5VGN6"/>
<evidence type="ECO:0000313" key="10">
    <source>
        <dbReference type="Proteomes" id="UP000298787"/>
    </source>
</evidence>
<accession>A0A4U5VGN6</accession>
<dbReference type="PANTHER" id="PTHR11584:SF363">
    <property type="entry name" value="MITOGEN-ACTIVATED PROTEIN KINASE KINASE KINASE 15"/>
    <property type="match status" value="1"/>
</dbReference>
<evidence type="ECO:0000256" key="5">
    <source>
        <dbReference type="ARBA" id="ARBA00022840"/>
    </source>
</evidence>
<feature type="compositionally biased region" description="Acidic residues" evidence="7">
    <location>
        <begin position="311"/>
        <end position="322"/>
    </location>
</feature>
<feature type="domain" description="Protein kinase" evidence="8">
    <location>
        <begin position="1"/>
        <end position="65"/>
    </location>
</feature>
<evidence type="ECO:0000256" key="4">
    <source>
        <dbReference type="ARBA" id="ARBA00022777"/>
    </source>
</evidence>
<name>A0A4U5VGN6_COLLU</name>
<dbReference type="GO" id="GO:0005524">
    <property type="term" value="F:ATP binding"/>
    <property type="evidence" value="ECO:0007669"/>
    <property type="project" value="UniProtKB-KW"/>
</dbReference>
<dbReference type="GO" id="GO:0033554">
    <property type="term" value="P:cellular response to stress"/>
    <property type="evidence" value="ECO:0007669"/>
    <property type="project" value="TreeGrafter"/>
</dbReference>
<evidence type="ECO:0000256" key="6">
    <source>
        <dbReference type="SAM" id="Coils"/>
    </source>
</evidence>
<dbReference type="Pfam" id="PF20302">
    <property type="entry name" value="HisK-N-like"/>
    <property type="match status" value="1"/>
</dbReference>
<keyword evidence="10" id="KW-1185">Reference proteome</keyword>
<feature type="region of interest" description="Disordered" evidence="7">
    <location>
        <begin position="305"/>
        <end position="345"/>
    </location>
</feature>
<evidence type="ECO:0000313" key="9">
    <source>
        <dbReference type="EMBL" id="TKS87417.1"/>
    </source>
</evidence>
<feature type="region of interest" description="Disordered" evidence="7">
    <location>
        <begin position="124"/>
        <end position="164"/>
    </location>
</feature>
<evidence type="ECO:0000259" key="8">
    <source>
        <dbReference type="PROSITE" id="PS50011"/>
    </source>
</evidence>
<dbReference type="Gene3D" id="1.10.510.10">
    <property type="entry name" value="Transferase(Phosphotransferase) domain 1"/>
    <property type="match status" value="1"/>
</dbReference>
<dbReference type="InterPro" id="IPR046873">
    <property type="entry name" value="HisK-N-like"/>
</dbReference>
<dbReference type="STRING" id="240159.A0A4U5VGN6"/>
<dbReference type="SUPFAM" id="SSF47769">
    <property type="entry name" value="SAM/Pointed domain"/>
    <property type="match status" value="1"/>
</dbReference>